<organism evidence="2 3">
    <name type="scientific">Paractinoplanes deccanensis</name>
    <dbReference type="NCBI Taxonomy" id="113561"/>
    <lineage>
        <taxon>Bacteria</taxon>
        <taxon>Bacillati</taxon>
        <taxon>Actinomycetota</taxon>
        <taxon>Actinomycetes</taxon>
        <taxon>Micromonosporales</taxon>
        <taxon>Micromonosporaceae</taxon>
        <taxon>Paractinoplanes</taxon>
    </lineage>
</organism>
<reference evidence="2 3" key="1">
    <citation type="submission" date="2021-01" db="EMBL/GenBank/DDBJ databases">
        <title>Whole genome shotgun sequence of Actinoplanes deccanensis NBRC 13994.</title>
        <authorList>
            <person name="Komaki H."/>
            <person name="Tamura T."/>
        </authorList>
    </citation>
    <scope>NUCLEOTIDE SEQUENCE [LARGE SCALE GENOMIC DNA]</scope>
    <source>
        <strain evidence="2 3">NBRC 13994</strain>
    </source>
</reference>
<dbReference type="EMBL" id="BOMI01000033">
    <property type="protein sequence ID" value="GID73489.1"/>
    <property type="molecule type" value="Genomic_DNA"/>
</dbReference>
<sequence>MCRWFAVRMDGHVHDWRYGRGLEHWCAGGDTGTHPFPCDRPDEHAGDVQPGPPGWVPTRQRIDGADLDQ</sequence>
<feature type="compositionally biased region" description="Basic and acidic residues" evidence="1">
    <location>
        <begin position="60"/>
        <end position="69"/>
    </location>
</feature>
<evidence type="ECO:0000313" key="3">
    <source>
        <dbReference type="Proteomes" id="UP000609879"/>
    </source>
</evidence>
<evidence type="ECO:0000313" key="2">
    <source>
        <dbReference type="EMBL" id="GID73489.1"/>
    </source>
</evidence>
<evidence type="ECO:0000256" key="1">
    <source>
        <dbReference type="SAM" id="MobiDB-lite"/>
    </source>
</evidence>
<protein>
    <submittedName>
        <fullName evidence="2">Uncharacterized protein</fullName>
    </submittedName>
</protein>
<accession>A0ABQ3Y0G4</accession>
<feature type="region of interest" description="Disordered" evidence="1">
    <location>
        <begin position="41"/>
        <end position="69"/>
    </location>
</feature>
<name>A0ABQ3Y0G4_9ACTN</name>
<comment type="caution">
    <text evidence="2">The sequence shown here is derived from an EMBL/GenBank/DDBJ whole genome shotgun (WGS) entry which is preliminary data.</text>
</comment>
<proteinExistence type="predicted"/>
<dbReference type="Proteomes" id="UP000609879">
    <property type="component" value="Unassembled WGS sequence"/>
</dbReference>
<keyword evidence="3" id="KW-1185">Reference proteome</keyword>
<gene>
    <name evidence="2" type="ORF">Ade02nite_21300</name>
</gene>